<keyword evidence="3" id="KW-1185">Reference proteome</keyword>
<dbReference type="RefSeq" id="WP_264792603.1">
    <property type="nucleotide sequence ID" value="NZ_AP026867.1"/>
</dbReference>
<keyword evidence="1" id="KW-1133">Transmembrane helix</keyword>
<gene>
    <name evidence="2" type="ORF">AsAng_0021350</name>
</gene>
<accession>A0A916DRR1</accession>
<feature type="transmembrane region" description="Helical" evidence="1">
    <location>
        <begin position="118"/>
        <end position="138"/>
    </location>
</feature>
<feature type="transmembrane region" description="Helical" evidence="1">
    <location>
        <begin position="56"/>
        <end position="80"/>
    </location>
</feature>
<name>A0A916DRR1_9BACT</name>
<keyword evidence="1" id="KW-0812">Transmembrane</keyword>
<organism evidence="2 3">
    <name type="scientific">Aureispira anguillae</name>
    <dbReference type="NCBI Taxonomy" id="2864201"/>
    <lineage>
        <taxon>Bacteria</taxon>
        <taxon>Pseudomonadati</taxon>
        <taxon>Bacteroidota</taxon>
        <taxon>Saprospiria</taxon>
        <taxon>Saprospirales</taxon>
        <taxon>Saprospiraceae</taxon>
        <taxon>Aureispira</taxon>
    </lineage>
</organism>
<evidence type="ECO:0000313" key="3">
    <source>
        <dbReference type="Proteomes" id="UP001060919"/>
    </source>
</evidence>
<protein>
    <submittedName>
        <fullName evidence="2">Uncharacterized protein</fullName>
    </submittedName>
</protein>
<dbReference type="EMBL" id="AP026867">
    <property type="protein sequence ID" value="BDS11421.1"/>
    <property type="molecule type" value="Genomic_DNA"/>
</dbReference>
<dbReference type="Proteomes" id="UP001060919">
    <property type="component" value="Chromosome"/>
</dbReference>
<proteinExistence type="predicted"/>
<sequence>MTILQWHNQLSSKIRGALLFFILLIILDNSTLFDIPISETFTTSSNLSTWLSSKVIGIGFIDSFAFNLVSLHIMLILLLFGVIKAPFRNIWALKFTILSTTFIIFISNYQLIEPNNNIAVLINGSFQSLKLIPILFAYHWTKQLATPIII</sequence>
<dbReference type="AlphaFoldDB" id="A0A916DRR1"/>
<keyword evidence="1" id="KW-0472">Membrane</keyword>
<evidence type="ECO:0000256" key="1">
    <source>
        <dbReference type="SAM" id="Phobius"/>
    </source>
</evidence>
<reference evidence="2" key="1">
    <citation type="submission" date="2022-09" db="EMBL/GenBank/DDBJ databases">
        <title>Aureispira anguillicida sp. nov., isolated from Leptocephalus of Japanese eel Anguilla japonica.</title>
        <authorList>
            <person name="Yuasa K."/>
            <person name="Mekata T."/>
            <person name="Ikunari K."/>
        </authorList>
    </citation>
    <scope>NUCLEOTIDE SEQUENCE</scope>
    <source>
        <strain evidence="2">EL160426</strain>
    </source>
</reference>
<dbReference type="KEGG" id="aup:AsAng_0021350"/>
<evidence type="ECO:0000313" key="2">
    <source>
        <dbReference type="EMBL" id="BDS11421.1"/>
    </source>
</evidence>
<feature type="transmembrane region" description="Helical" evidence="1">
    <location>
        <begin position="92"/>
        <end position="112"/>
    </location>
</feature>